<dbReference type="CDD" id="cd01647">
    <property type="entry name" value="RT_LTR"/>
    <property type="match status" value="1"/>
</dbReference>
<feature type="compositionally biased region" description="Low complexity" evidence="1">
    <location>
        <begin position="38"/>
        <end position="47"/>
    </location>
</feature>
<reference evidence="3" key="1">
    <citation type="submission" date="2019-08" db="EMBL/GenBank/DDBJ databases">
        <authorList>
            <person name="Liu F."/>
        </authorList>
    </citation>
    <scope>NUCLEOTIDE SEQUENCE [LARGE SCALE GENOMIC DNA]</scope>
    <source>
        <strain evidence="3">PA1801</strain>
        <tissue evidence="3">Leaf</tissue>
    </source>
</reference>
<dbReference type="AlphaFoldDB" id="A0A5B6W689"/>
<feature type="compositionally biased region" description="Low complexity" evidence="1">
    <location>
        <begin position="96"/>
        <end position="108"/>
    </location>
</feature>
<feature type="compositionally biased region" description="Basic and acidic residues" evidence="1">
    <location>
        <begin position="19"/>
        <end position="37"/>
    </location>
</feature>
<dbReference type="Proteomes" id="UP000325315">
    <property type="component" value="Unassembled WGS sequence"/>
</dbReference>
<dbReference type="Gene3D" id="3.30.70.270">
    <property type="match status" value="1"/>
</dbReference>
<proteinExistence type="predicted"/>
<dbReference type="InterPro" id="IPR043128">
    <property type="entry name" value="Rev_trsase/Diguanyl_cyclase"/>
</dbReference>
<dbReference type="CDD" id="cd00303">
    <property type="entry name" value="retropepsin_like"/>
    <property type="match status" value="1"/>
</dbReference>
<dbReference type="Gene3D" id="2.40.70.10">
    <property type="entry name" value="Acid Proteases"/>
    <property type="match status" value="1"/>
</dbReference>
<feature type="compositionally biased region" description="Gly residues" evidence="1">
    <location>
        <begin position="109"/>
        <end position="122"/>
    </location>
</feature>
<dbReference type="Pfam" id="PF00078">
    <property type="entry name" value="RVT_1"/>
    <property type="match status" value="1"/>
</dbReference>
<dbReference type="Gene3D" id="3.10.10.10">
    <property type="entry name" value="HIV Type 1 Reverse Transcriptase, subunit A, domain 1"/>
    <property type="match status" value="1"/>
</dbReference>
<dbReference type="PANTHER" id="PTHR15503">
    <property type="entry name" value="LDOC1 RELATED"/>
    <property type="match status" value="1"/>
</dbReference>
<gene>
    <name evidence="3" type="ORF">EPI10_011297</name>
</gene>
<name>A0A5B6W689_9ROSI</name>
<dbReference type="PANTHER" id="PTHR15503:SF45">
    <property type="entry name" value="RNA-DIRECTED DNA POLYMERASE HOMOLOG"/>
    <property type="match status" value="1"/>
</dbReference>
<organism evidence="3 4">
    <name type="scientific">Gossypium australe</name>
    <dbReference type="NCBI Taxonomy" id="47621"/>
    <lineage>
        <taxon>Eukaryota</taxon>
        <taxon>Viridiplantae</taxon>
        <taxon>Streptophyta</taxon>
        <taxon>Embryophyta</taxon>
        <taxon>Tracheophyta</taxon>
        <taxon>Spermatophyta</taxon>
        <taxon>Magnoliopsida</taxon>
        <taxon>eudicotyledons</taxon>
        <taxon>Gunneridae</taxon>
        <taxon>Pentapetalae</taxon>
        <taxon>rosids</taxon>
        <taxon>malvids</taxon>
        <taxon>Malvales</taxon>
        <taxon>Malvaceae</taxon>
        <taxon>Malvoideae</taxon>
        <taxon>Gossypium</taxon>
    </lineage>
</organism>
<keyword evidence="4" id="KW-1185">Reference proteome</keyword>
<dbReference type="SUPFAM" id="SSF56672">
    <property type="entry name" value="DNA/RNA polymerases"/>
    <property type="match status" value="1"/>
</dbReference>
<protein>
    <submittedName>
        <fullName evidence="3">Retrotransposon protein</fullName>
    </submittedName>
</protein>
<evidence type="ECO:0000256" key="1">
    <source>
        <dbReference type="SAM" id="MobiDB-lite"/>
    </source>
</evidence>
<dbReference type="InterPro" id="IPR000477">
    <property type="entry name" value="RT_dom"/>
</dbReference>
<dbReference type="EMBL" id="SMMG02000004">
    <property type="protein sequence ID" value="KAA3477409.1"/>
    <property type="molecule type" value="Genomic_DNA"/>
</dbReference>
<feature type="region of interest" description="Disordered" evidence="1">
    <location>
        <begin position="79"/>
        <end position="123"/>
    </location>
</feature>
<feature type="region of interest" description="Disordered" evidence="1">
    <location>
        <begin position="19"/>
        <end position="54"/>
    </location>
</feature>
<evidence type="ECO:0000313" key="4">
    <source>
        <dbReference type="Proteomes" id="UP000325315"/>
    </source>
</evidence>
<comment type="caution">
    <text evidence="3">The sequence shown here is derived from an EMBL/GenBank/DDBJ whole genome shotgun (WGS) entry which is preliminary data.</text>
</comment>
<dbReference type="InterPro" id="IPR021109">
    <property type="entry name" value="Peptidase_aspartic_dom_sf"/>
</dbReference>
<sequence>MERDFAALIKEAKIVKDVKRSECQNREKGRGRNKRDFGLSSSSSGPGKKPKFDGSDRILALSVGDLIWESAGKELGGVSDMQPAGQGYVQLGRGGQQPPRGRGQPRRGNGFGRGRGALGRGAGNTEVRQPTLVYAAWHREDGDAPDVITGTFLIHNVPYTALIDIVSMHSYVACTVSRTLGIQFKITDRDMSVISPLGQSVRVNKLFRDVPLEVQGVVFPSDLMELPFGKFDLILGMVWLVKHRANLDCAAKRMVLKSSEVEEVVVIREGRDYLSNVISALRAEKLVRKGCEAFLAYVSTSDVKSLSVGIASGVSTKPEVEFGIELPPGTFSVSTASYRMAPKELVELKAQIQELLDRGFIRPSVSSWGAPILFVKKKDRSVRMCIDYRQLNKLTIKNKYPLPRIDNLFDQLRGASVFSKIDLRSGYHQLRVKEVDVYKKTFRTHY</sequence>
<feature type="domain" description="Reverse transcriptase" evidence="2">
    <location>
        <begin position="375"/>
        <end position="445"/>
    </location>
</feature>
<evidence type="ECO:0000313" key="3">
    <source>
        <dbReference type="EMBL" id="KAA3477409.1"/>
    </source>
</evidence>
<dbReference type="InterPro" id="IPR043502">
    <property type="entry name" value="DNA/RNA_pol_sf"/>
</dbReference>
<accession>A0A5B6W689</accession>
<dbReference type="InterPro" id="IPR032567">
    <property type="entry name" value="RTL1-rel"/>
</dbReference>
<dbReference type="Pfam" id="PF08284">
    <property type="entry name" value="RVP_2"/>
    <property type="match status" value="1"/>
</dbReference>
<evidence type="ECO:0000259" key="2">
    <source>
        <dbReference type="Pfam" id="PF00078"/>
    </source>
</evidence>